<comment type="catalytic activity">
    <reaction evidence="7">
        <text>(2S)-4-acetamido-2-aminobutanoate = L-ectoine + H2O</text>
        <dbReference type="Rhea" id="RHEA:17281"/>
        <dbReference type="ChEBI" id="CHEBI:15377"/>
        <dbReference type="ChEBI" id="CHEBI:58515"/>
        <dbReference type="ChEBI" id="CHEBI:58929"/>
        <dbReference type="EC" id="4.2.1.108"/>
    </reaction>
</comment>
<dbReference type="GO" id="GO:0019491">
    <property type="term" value="P:ectoine biosynthetic process"/>
    <property type="evidence" value="ECO:0007669"/>
    <property type="project" value="UniProtKB-UniPathway"/>
</dbReference>
<dbReference type="InterPro" id="IPR010462">
    <property type="entry name" value="Ectoine_synth"/>
</dbReference>
<dbReference type="Pfam" id="PF06339">
    <property type="entry name" value="Ectoine_synth"/>
    <property type="match status" value="1"/>
</dbReference>
<evidence type="ECO:0000256" key="1">
    <source>
        <dbReference type="ARBA" id="ARBA00005181"/>
    </source>
</evidence>
<comment type="similarity">
    <text evidence="2">Belongs to the ectoine synthase family.</text>
</comment>
<comment type="pathway">
    <text evidence="1">Amine and polyamine biosynthesis; ectoine biosynthesis; L-ectoine from L-aspartate 4-semialdehyde: step 3/3.</text>
</comment>
<dbReference type="PANTHER" id="PTHR39289">
    <property type="match status" value="1"/>
</dbReference>
<dbReference type="OrthoDB" id="9972411at2759"/>
<evidence type="ECO:0000313" key="8">
    <source>
        <dbReference type="EMBL" id="CAH1272143.1"/>
    </source>
</evidence>
<keyword evidence="9" id="KW-1185">Reference proteome</keyword>
<dbReference type="GO" id="GO:0033990">
    <property type="term" value="F:ectoine synthase activity"/>
    <property type="evidence" value="ECO:0007669"/>
    <property type="project" value="UniProtKB-EC"/>
</dbReference>
<evidence type="ECO:0000256" key="3">
    <source>
        <dbReference type="ARBA" id="ARBA00013192"/>
    </source>
</evidence>
<dbReference type="PANTHER" id="PTHR39289:SF1">
    <property type="entry name" value="L-ECTOINE SYNTHASE"/>
    <property type="match status" value="1"/>
</dbReference>
<name>A0A8K0AA57_BRALA</name>
<sequence length="255" mass="28199">MIVRHTAEEPLNPVPQIPTVKGKEVVAPSDGMGYSAYEVVLGSDGNDVLEYGGSGSTSNHMYYCMSGSGKCVLANGKEISVPSDFFMGFSSAVKCKITASESMRLFCVFCEDDDPSEDRVVVKSLSEVIGTDRDVDWGSGFSRRFLLRDDKFRVSVTLTSVFTRPATVKGVPMWYKHHKETAYYINGNMTYQWEEGKQEASFRPGGTAFMMNKNDPHRALPKEGESLKLCVFYPALVGNEKHSFDAGYSVFPAPE</sequence>
<protein>
    <recommendedName>
        <fullName evidence="4">L-ectoine synthase</fullName>
        <ecNumber evidence="3">4.2.1.108</ecNumber>
    </recommendedName>
    <alternativeName>
        <fullName evidence="6">N-acetyldiaminobutyrate dehydratase</fullName>
    </alternativeName>
</protein>
<keyword evidence="5" id="KW-0456">Lyase</keyword>
<dbReference type="InterPro" id="IPR014710">
    <property type="entry name" value="RmlC-like_jellyroll"/>
</dbReference>
<dbReference type="AlphaFoldDB" id="A0A8K0AA57"/>
<evidence type="ECO:0000256" key="6">
    <source>
        <dbReference type="ARBA" id="ARBA00033271"/>
    </source>
</evidence>
<evidence type="ECO:0000313" key="9">
    <source>
        <dbReference type="Proteomes" id="UP000838412"/>
    </source>
</evidence>
<dbReference type="EMBL" id="OV696693">
    <property type="protein sequence ID" value="CAH1272143.1"/>
    <property type="molecule type" value="Genomic_DNA"/>
</dbReference>
<dbReference type="Gene3D" id="2.60.120.10">
    <property type="entry name" value="Jelly Rolls"/>
    <property type="match status" value="2"/>
</dbReference>
<evidence type="ECO:0000256" key="5">
    <source>
        <dbReference type="ARBA" id="ARBA00023239"/>
    </source>
</evidence>
<proteinExistence type="inferred from homology"/>
<evidence type="ECO:0000256" key="2">
    <source>
        <dbReference type="ARBA" id="ARBA00009637"/>
    </source>
</evidence>
<evidence type="ECO:0000256" key="4">
    <source>
        <dbReference type="ARBA" id="ARBA00019707"/>
    </source>
</evidence>
<dbReference type="Proteomes" id="UP000838412">
    <property type="component" value="Chromosome 8"/>
</dbReference>
<reference evidence="8" key="1">
    <citation type="submission" date="2022-01" db="EMBL/GenBank/DDBJ databases">
        <authorList>
            <person name="Braso-Vives M."/>
        </authorList>
    </citation>
    <scope>NUCLEOTIDE SEQUENCE</scope>
</reference>
<accession>A0A8K0AA57</accession>
<dbReference type="UniPathway" id="UPA00067">
    <property type="reaction ID" value="UER00123"/>
</dbReference>
<evidence type="ECO:0000256" key="7">
    <source>
        <dbReference type="ARBA" id="ARBA00048714"/>
    </source>
</evidence>
<dbReference type="InterPro" id="IPR011051">
    <property type="entry name" value="RmlC_Cupin_sf"/>
</dbReference>
<gene>
    <name evidence="8" type="primary">Hypp4778</name>
    <name evidence="8" type="ORF">BLAG_LOCUS23870</name>
</gene>
<dbReference type="SUPFAM" id="SSF51182">
    <property type="entry name" value="RmlC-like cupins"/>
    <property type="match status" value="1"/>
</dbReference>
<dbReference type="EC" id="4.2.1.108" evidence="3"/>
<organism evidence="8 9">
    <name type="scientific">Branchiostoma lanceolatum</name>
    <name type="common">Common lancelet</name>
    <name type="synonym">Amphioxus lanceolatum</name>
    <dbReference type="NCBI Taxonomy" id="7740"/>
    <lineage>
        <taxon>Eukaryota</taxon>
        <taxon>Metazoa</taxon>
        <taxon>Chordata</taxon>
        <taxon>Cephalochordata</taxon>
        <taxon>Leptocardii</taxon>
        <taxon>Amphioxiformes</taxon>
        <taxon>Branchiostomatidae</taxon>
        <taxon>Branchiostoma</taxon>
    </lineage>
</organism>